<dbReference type="EMBL" id="OA882561">
    <property type="protein sequence ID" value="CAD7275984.1"/>
    <property type="molecule type" value="Genomic_DNA"/>
</dbReference>
<dbReference type="CDD" id="cd01369">
    <property type="entry name" value="KISc_KHC_KIF5"/>
    <property type="match status" value="2"/>
</dbReference>
<reference evidence="13" key="1">
    <citation type="submission" date="2020-11" db="EMBL/GenBank/DDBJ databases">
        <authorList>
            <person name="Tran Van P."/>
        </authorList>
    </citation>
    <scope>NUCLEOTIDE SEQUENCE</scope>
</reference>
<keyword evidence="14" id="KW-1185">Reference proteome</keyword>
<evidence type="ECO:0000313" key="14">
    <source>
        <dbReference type="Proteomes" id="UP000678499"/>
    </source>
</evidence>
<keyword evidence="2" id="KW-0963">Cytoplasm</keyword>
<dbReference type="OrthoDB" id="3176171at2759"/>
<dbReference type="GO" id="GO:0007018">
    <property type="term" value="P:microtubule-based movement"/>
    <property type="evidence" value="ECO:0007669"/>
    <property type="project" value="InterPro"/>
</dbReference>
<feature type="coiled-coil region" evidence="10">
    <location>
        <begin position="653"/>
        <end position="928"/>
    </location>
</feature>
<evidence type="ECO:0000256" key="3">
    <source>
        <dbReference type="ARBA" id="ARBA00022701"/>
    </source>
</evidence>
<protein>
    <recommendedName>
        <fullName evidence="12">Kinesin motor domain-containing protein</fullName>
    </recommendedName>
</protein>
<dbReference type="InterPro" id="IPR059182">
    <property type="entry name" value="Khc_C"/>
</dbReference>
<dbReference type="GO" id="GO:0008017">
    <property type="term" value="F:microtubule binding"/>
    <property type="evidence" value="ECO:0007669"/>
    <property type="project" value="InterPro"/>
</dbReference>
<dbReference type="Gene3D" id="1.10.287.1490">
    <property type="match status" value="1"/>
</dbReference>
<dbReference type="InterPro" id="IPR036961">
    <property type="entry name" value="Kinesin_motor_dom_sf"/>
</dbReference>
<evidence type="ECO:0000256" key="2">
    <source>
        <dbReference type="ARBA" id="ARBA00022490"/>
    </source>
</evidence>
<feature type="coiled-coil region" evidence="10">
    <location>
        <begin position="439"/>
        <end position="536"/>
    </location>
</feature>
<dbReference type="PROSITE" id="PS00411">
    <property type="entry name" value="KINESIN_MOTOR_1"/>
    <property type="match status" value="2"/>
</dbReference>
<dbReference type="InterPro" id="IPR027417">
    <property type="entry name" value="P-loop_NTPase"/>
</dbReference>
<comment type="similarity">
    <text evidence="9">Belongs to the TRAFAC class myosin-kinesin ATPase superfamily. Kinesin family.</text>
</comment>
<name>A0A7R9BL18_9CRUS</name>
<gene>
    <name evidence="13" type="ORF">NMOB1V02_LOCUS3767</name>
</gene>
<keyword evidence="6 10" id="KW-0175">Coiled coil</keyword>
<dbReference type="Proteomes" id="UP000678499">
    <property type="component" value="Unassembled WGS sequence"/>
</dbReference>
<dbReference type="Gene3D" id="1.20.5.340">
    <property type="match status" value="2"/>
</dbReference>
<evidence type="ECO:0000256" key="1">
    <source>
        <dbReference type="ARBA" id="ARBA00004245"/>
    </source>
</evidence>
<feature type="domain" description="Kinesin motor" evidence="12">
    <location>
        <begin position="964"/>
        <end position="1282"/>
    </location>
</feature>
<keyword evidence="7 9" id="KW-0505">Motor protein</keyword>
<feature type="binding site" evidence="9">
    <location>
        <begin position="100"/>
        <end position="107"/>
    </location>
    <ligand>
        <name>ATP</name>
        <dbReference type="ChEBI" id="CHEBI:30616"/>
    </ligand>
</feature>
<feature type="coiled-coil region" evidence="10">
    <location>
        <begin position="1790"/>
        <end position="1870"/>
    </location>
</feature>
<feature type="region of interest" description="Disordered" evidence="11">
    <location>
        <begin position="1463"/>
        <end position="1487"/>
    </location>
</feature>
<dbReference type="Gene3D" id="6.10.250.1590">
    <property type="match status" value="2"/>
</dbReference>
<keyword evidence="4 9" id="KW-0547">Nucleotide-binding</keyword>
<dbReference type="Gene3D" id="3.40.850.10">
    <property type="entry name" value="Kinesin motor domain"/>
    <property type="match status" value="2"/>
</dbReference>
<evidence type="ECO:0000256" key="7">
    <source>
        <dbReference type="ARBA" id="ARBA00023175"/>
    </source>
</evidence>
<dbReference type="PRINTS" id="PR00380">
    <property type="entry name" value="KINESINHEAVY"/>
</dbReference>
<feature type="coiled-coil region" evidence="10">
    <location>
        <begin position="1287"/>
        <end position="1321"/>
    </location>
</feature>
<dbReference type="GO" id="GO:0005874">
    <property type="term" value="C:microtubule"/>
    <property type="evidence" value="ECO:0007669"/>
    <property type="project" value="UniProtKB-KW"/>
</dbReference>
<dbReference type="GO" id="GO:0005524">
    <property type="term" value="F:ATP binding"/>
    <property type="evidence" value="ECO:0007669"/>
    <property type="project" value="UniProtKB-UniRule"/>
</dbReference>
<feature type="binding site" evidence="9">
    <location>
        <begin position="1041"/>
        <end position="1048"/>
    </location>
    <ligand>
        <name>ATP</name>
        <dbReference type="ChEBI" id="CHEBI:30616"/>
    </ligand>
</feature>
<dbReference type="GO" id="GO:0003777">
    <property type="term" value="F:microtubule motor activity"/>
    <property type="evidence" value="ECO:0007669"/>
    <property type="project" value="InterPro"/>
</dbReference>
<dbReference type="PROSITE" id="PS50067">
    <property type="entry name" value="KINESIN_MOTOR_2"/>
    <property type="match status" value="2"/>
</dbReference>
<dbReference type="Pfam" id="PF00225">
    <property type="entry name" value="Kinesin"/>
    <property type="match status" value="2"/>
</dbReference>
<dbReference type="EMBL" id="CAJPEX010000524">
    <property type="protein sequence ID" value="CAG0916136.1"/>
    <property type="molecule type" value="Genomic_DNA"/>
</dbReference>
<dbReference type="CDD" id="cd23649">
    <property type="entry name" value="Khc_CBD_cc"/>
    <property type="match status" value="2"/>
</dbReference>
<feature type="coiled-coil region" evidence="10">
    <location>
        <begin position="1595"/>
        <end position="1753"/>
    </location>
</feature>
<dbReference type="FunFam" id="3.40.850.10:FF:000009">
    <property type="entry name" value="Kinesin-like protein"/>
    <property type="match status" value="2"/>
</dbReference>
<dbReference type="SUPFAM" id="SSF52540">
    <property type="entry name" value="P-loop containing nucleoside triphosphate hydrolases"/>
    <property type="match status" value="2"/>
</dbReference>
<dbReference type="InterPro" id="IPR019821">
    <property type="entry name" value="Kinesin_motor_CS"/>
</dbReference>
<dbReference type="InterPro" id="IPR027640">
    <property type="entry name" value="Kinesin-like_fam"/>
</dbReference>
<organism evidence="13">
    <name type="scientific">Notodromas monacha</name>
    <dbReference type="NCBI Taxonomy" id="399045"/>
    <lineage>
        <taxon>Eukaryota</taxon>
        <taxon>Metazoa</taxon>
        <taxon>Ecdysozoa</taxon>
        <taxon>Arthropoda</taxon>
        <taxon>Crustacea</taxon>
        <taxon>Oligostraca</taxon>
        <taxon>Ostracoda</taxon>
        <taxon>Podocopa</taxon>
        <taxon>Podocopida</taxon>
        <taxon>Cypridocopina</taxon>
        <taxon>Cypridoidea</taxon>
        <taxon>Cyprididae</taxon>
        <taxon>Notodromas</taxon>
    </lineage>
</organism>
<feature type="compositionally biased region" description="Basic and acidic residues" evidence="11">
    <location>
        <begin position="1464"/>
        <end position="1476"/>
    </location>
</feature>
<keyword evidence="8" id="KW-0206">Cytoskeleton</keyword>
<dbReference type="SMART" id="SM00129">
    <property type="entry name" value="KISc"/>
    <property type="match status" value="2"/>
</dbReference>
<dbReference type="PANTHER" id="PTHR47968:SF36">
    <property type="entry name" value="KINESIN HEAVY CHAIN ISOFORM X1"/>
    <property type="match status" value="1"/>
</dbReference>
<dbReference type="InterPro" id="IPR001752">
    <property type="entry name" value="Kinesin_motor_dom"/>
</dbReference>
<evidence type="ECO:0000313" key="13">
    <source>
        <dbReference type="EMBL" id="CAD7275984.1"/>
    </source>
</evidence>
<evidence type="ECO:0000256" key="5">
    <source>
        <dbReference type="ARBA" id="ARBA00022840"/>
    </source>
</evidence>
<evidence type="ECO:0000256" key="10">
    <source>
        <dbReference type="SAM" id="Coils"/>
    </source>
</evidence>
<proteinExistence type="inferred from homology"/>
<keyword evidence="5 9" id="KW-0067">ATP-binding</keyword>
<comment type="subcellular location">
    <subcellularLocation>
        <location evidence="1">Cytoplasm</location>
        <location evidence="1">Cytoskeleton</location>
    </subcellularLocation>
</comment>
<sequence>MSTTPVASSPVEVAERDVPAEDSIKVVCRFRPLNDSEERAGSKFIVKFQDENCVAIGGKVYVFDKVVKPNAIQSQVYDVSAKGIVKDVLGGYNGTIFAYGQTSSGKTHTMEGVLGSEEKQGIIPRIVNDIFNHIYSMEENLEFHIKVSYFEIYMDKIRDLLDVSKVNLSVHEDKNRVPYVKGVTERFVSSPEEVFETIEEGKANRHIAVTNMNEHSSRSHSVFLIHVKQENLENQKKLSGKLYLVDLAGSEKVSKTGAEGTVLDEAKNINKSLSALGNVISALADGNKSHIPYRDSKLTRILQESLGGNARTTIVICASPASYNDAETKSTLEFGKRAKTIKNVVSVNLELTAEEWKRRFEKERDKALRLKTTVDALMAELARWRCGETVDAAEQVTAKEPVADVPSQSMTASEIAVVVAPVPTVVTSGDAESTFEQERESLYKQLDDKDEEINQMSQLLEKLKEQMLEQEELFNTTRKDFELVQSEMARIQRENDSSKEEVKEVLQALEELALNYDQKSQEVEGKTRENETMSEELSAKHSQLNMVQNDLQHVKDMSLLQRRRASESLASLFADLSEMASLLGGNAKDFINFPIPTPSSPGIHAKPEDSITKLEEEFTHARLFVTKMKSEANNLSSRCQQFESTTEASKLKLDEIEKDLSESKLKIQQYEAKLGSLQESLRIAETSKRQLEEAVDAAQEECAALKAASQVERAQAGQEAKQALDQQLEQHREQHQKQVASLRDEIAVKQAQIEELNDARQKLTLAHEKLNQDYERLKMDDQEKSCKLKELTVLNDRREQARLDLKGLEETVAKELQTLHNLRKLFVQDLQNRVKKSAAGEEVEDGGSMAQRQKINFLENNLEQLTKVHKQLVRDNADLRCELPKLEKRLRATMDRVKALEVALKETKESAMKDRKRYQSEVDRIKEAVRTKNMRRGNAAQIAKPIRAGHHPIVAGGGFSTEDSIKVVCRFRPLNDSEERAGSKFVVKFQDENCVSIGGKVYVFDKVVKPNAIQSQVYDVSAKGIVKDVLGGYNGTIFAYGQTSSGKTHTMEGVLGDEAKQGIIPRIVNDIFNHIYSMEENLEFHIKVSYFEIYMDKIRDLLDVSKVNLSVHEDKNRVPYVKGVTERFVSSPEEVFETIEEGKANRHIAVTNMNEHSSRSHSVFLINVKQENLENQKKLSGKLYLVDLAGSEKVSKTGAEGTVLDEAKNINKSLSALGNVISALADGNKSHIPYRDSKLTRILQESLGGNARTTIVICASPASFNEAETKSTMEFGKRAKTIKNVVSVNLELTAEEWKRRYEKEREKSSRLRAMVDSLMAELARWRGGETVSAEEQVPTKEQAPEALMQASTTTIDVPPVAPAPVLGPRVTTGGDEAANFEEEREAFYKQLDDKDEEINQMSQLLEKLKDQMLEQDELLTTTRKDYEAVQSEMARIQRENESAKEEVKEVLQALEELALNYDQKSQEVEGKSRENETMSEELSSKQSHLNALQNDLQQLKDLSVVQRRRTSESLASLLTDLSEMGATLGGSASDFSIAVPSSPGASSKPEDSIAKLEEEFTLARLYVSKMKSEAKNLTGRCQQFESSTETAKSKLESIESDLSESKLKIQQYEAKLGSLQESLRAAEASKRQLEEAVDAAQEECATLKAASQVERAQAGQEAKHALDQQLEQHREQHQKQVASLRDEIAVKQAQIEELKDARQKLELGYDKLNQDYERLKLEDQEKSSKLKELTVLNDRREQARSDLKGLEETVSKELHTLHNLRKLFVQDLQNRVKKSAAGEEVEDGGSMAQRQKINFLENNLEQLTKVHKQLVRDNADLRCELPKLEKRLRATMERVKALEVALKEAKESAMRDRKRYQSEVDRIKEAVRTKNMRRGNAAQIVISS</sequence>
<evidence type="ECO:0000256" key="8">
    <source>
        <dbReference type="ARBA" id="ARBA00023212"/>
    </source>
</evidence>
<feature type="domain" description="Kinesin motor" evidence="12">
    <location>
        <begin position="23"/>
        <end position="341"/>
    </location>
</feature>
<evidence type="ECO:0000256" key="6">
    <source>
        <dbReference type="ARBA" id="ARBA00023054"/>
    </source>
</evidence>
<dbReference type="PANTHER" id="PTHR47968">
    <property type="entry name" value="CENTROMERE PROTEIN E"/>
    <property type="match status" value="1"/>
</dbReference>
<evidence type="ECO:0000259" key="12">
    <source>
        <dbReference type="PROSITE" id="PS50067"/>
    </source>
</evidence>
<evidence type="ECO:0000256" key="9">
    <source>
        <dbReference type="PROSITE-ProRule" id="PRU00283"/>
    </source>
</evidence>
<keyword evidence="3" id="KW-0493">Microtubule</keyword>
<evidence type="ECO:0000256" key="11">
    <source>
        <dbReference type="SAM" id="MobiDB-lite"/>
    </source>
</evidence>
<evidence type="ECO:0000256" key="4">
    <source>
        <dbReference type="ARBA" id="ARBA00022741"/>
    </source>
</evidence>
<accession>A0A7R9BL18</accession>